<dbReference type="STRING" id="1184251.TCELL_0932"/>
<dbReference type="Gene3D" id="2.40.50.100">
    <property type="match status" value="1"/>
</dbReference>
<reference evidence="3 4" key="1">
    <citation type="journal article" date="2012" name="J. Bacteriol.">
        <title>Complete genome sequence of the hyperthermophilic cellulolytic Crenarchaeon 'Thermogladius cellulolyticus' 1633.</title>
        <authorList>
            <person name="Mardanov A.V."/>
            <person name="Kochetkova T.V."/>
            <person name="Beletsky A.V."/>
            <person name="Bonch-Osmolovskaya E.A."/>
            <person name="Ravin N.V."/>
            <person name="Skryabin K.G."/>
        </authorList>
    </citation>
    <scope>NUCLEOTIDE SEQUENCE [LARGE SCALE GENOMIC DNA]</scope>
    <source>
        <strain evidence="4">DSM 22663 / VKM B-2946 / 1633</strain>
    </source>
</reference>
<dbReference type="PANTHER" id="PTHR45266:SF3">
    <property type="entry name" value="OXALOACETATE DECARBOXYLASE ALPHA CHAIN"/>
    <property type="match status" value="1"/>
</dbReference>
<sequence length="171" mass="18951">MPRKIKVKTVYGLTIDLVIDKTEKDKVLVVLPDGKQVEMKVIKHGPDRVILDYDGVYFSILLAGEHAYINTQPLLVSSISEIYETPVKKKVSEEARPVETGSRVIKAPISGRIVEVKVKKGDKVKQGDVVAIMESMKMVIEIKSHLEGEVLEVHVQRGQAVGKDAPLVTLK</sequence>
<dbReference type="HOGENOM" id="CLU_1544143_0_0_2"/>
<dbReference type="PANTHER" id="PTHR45266">
    <property type="entry name" value="OXALOACETATE DECARBOXYLASE ALPHA CHAIN"/>
    <property type="match status" value="1"/>
</dbReference>
<gene>
    <name evidence="3" type="ordered locus">TCELL_0932</name>
</gene>
<accession>I3TF18</accession>
<dbReference type="OrthoDB" id="17616at2157"/>
<name>I3TF18_THEC1</name>
<feature type="domain" description="Lipoyl-binding" evidence="2">
    <location>
        <begin position="102"/>
        <end position="171"/>
    </location>
</feature>
<evidence type="ECO:0000259" key="2">
    <source>
        <dbReference type="PROSITE" id="PS50968"/>
    </source>
</evidence>
<dbReference type="KEGG" id="thg:TCELL_0932"/>
<keyword evidence="4" id="KW-1185">Reference proteome</keyword>
<dbReference type="EMBL" id="CP003531">
    <property type="protein sequence ID" value="AFK51356.1"/>
    <property type="molecule type" value="Genomic_DNA"/>
</dbReference>
<dbReference type="CDD" id="cd06850">
    <property type="entry name" value="biotinyl_domain"/>
    <property type="match status" value="1"/>
</dbReference>
<dbReference type="Proteomes" id="UP000005270">
    <property type="component" value="Chromosome"/>
</dbReference>
<dbReference type="AlphaFoldDB" id="I3TF18"/>
<evidence type="ECO:0000313" key="3">
    <source>
        <dbReference type="EMBL" id="AFK51356.1"/>
    </source>
</evidence>
<dbReference type="PROSITE" id="PS50968">
    <property type="entry name" value="BIOTINYL_LIPOYL"/>
    <property type="match status" value="1"/>
</dbReference>
<dbReference type="InterPro" id="IPR000089">
    <property type="entry name" value="Biotin_lipoyl"/>
</dbReference>
<proteinExistence type="predicted"/>
<dbReference type="InterPro" id="IPR011053">
    <property type="entry name" value="Single_hybrid_motif"/>
</dbReference>
<dbReference type="SUPFAM" id="SSF51230">
    <property type="entry name" value="Single hybrid motif"/>
    <property type="match status" value="1"/>
</dbReference>
<dbReference type="eggNOG" id="arCOG02699">
    <property type="taxonomic scope" value="Archaea"/>
</dbReference>
<keyword evidence="1" id="KW-0092">Biotin</keyword>
<evidence type="ECO:0000256" key="1">
    <source>
        <dbReference type="ARBA" id="ARBA00023267"/>
    </source>
</evidence>
<dbReference type="GeneID" id="13013249"/>
<evidence type="ECO:0000313" key="4">
    <source>
        <dbReference type="Proteomes" id="UP000005270"/>
    </source>
</evidence>
<dbReference type="InterPro" id="IPR050709">
    <property type="entry name" value="Biotin_Carboxyl_Carrier/Decarb"/>
</dbReference>
<dbReference type="InParanoid" id="I3TF18"/>
<dbReference type="Pfam" id="PF00364">
    <property type="entry name" value="Biotin_lipoyl"/>
    <property type="match status" value="1"/>
</dbReference>
<protein>
    <submittedName>
        <fullName evidence="3">Biotin/lipoyl attachment domain-containing protein</fullName>
    </submittedName>
</protein>
<dbReference type="RefSeq" id="WP_014737606.1">
    <property type="nucleotide sequence ID" value="NC_017954.1"/>
</dbReference>
<organism evidence="3 4">
    <name type="scientific">Thermogladius calderae (strain DSM 22663 / VKM B-2946 / 1633)</name>
    <dbReference type="NCBI Taxonomy" id="1184251"/>
    <lineage>
        <taxon>Archaea</taxon>
        <taxon>Thermoproteota</taxon>
        <taxon>Thermoprotei</taxon>
        <taxon>Desulfurococcales</taxon>
        <taxon>Desulfurococcaceae</taxon>
        <taxon>Thermogladius</taxon>
    </lineage>
</organism>